<accession>H1KNG2</accession>
<dbReference type="Pfam" id="PF00664">
    <property type="entry name" value="ABC_membrane"/>
    <property type="match status" value="1"/>
</dbReference>
<evidence type="ECO:0000256" key="2">
    <source>
        <dbReference type="ARBA" id="ARBA00005417"/>
    </source>
</evidence>
<keyword evidence="8" id="KW-0067">ATP-binding</keyword>
<dbReference type="PATRIC" id="fig|882800.3.peg.4108"/>
<keyword evidence="5" id="KW-0762">Sugar transport</keyword>
<dbReference type="InterPro" id="IPR017871">
    <property type="entry name" value="ABC_transporter-like_CS"/>
</dbReference>
<dbReference type="SMART" id="SM00382">
    <property type="entry name" value="AAA"/>
    <property type="match status" value="1"/>
</dbReference>
<dbReference type="EMBL" id="AGJK01000142">
    <property type="protein sequence ID" value="EHP90942.1"/>
    <property type="molecule type" value="Genomic_DNA"/>
</dbReference>
<dbReference type="FunFam" id="3.40.50.300:FF:000221">
    <property type="entry name" value="Multidrug ABC transporter ATP-binding protein"/>
    <property type="match status" value="1"/>
</dbReference>
<evidence type="ECO:0000256" key="1">
    <source>
        <dbReference type="ARBA" id="ARBA00004651"/>
    </source>
</evidence>
<dbReference type="InterPro" id="IPR003593">
    <property type="entry name" value="AAA+_ATPase"/>
</dbReference>
<proteinExistence type="inferred from homology"/>
<evidence type="ECO:0000256" key="4">
    <source>
        <dbReference type="ARBA" id="ARBA00022475"/>
    </source>
</evidence>
<dbReference type="Pfam" id="PF00005">
    <property type="entry name" value="ABC_tran"/>
    <property type="match status" value="1"/>
</dbReference>
<dbReference type="RefSeq" id="WP_003603017.1">
    <property type="nucleotide sequence ID" value="NZ_AGJK01000142.1"/>
</dbReference>
<feature type="domain" description="ABC transporter" evidence="12">
    <location>
        <begin position="341"/>
        <end position="575"/>
    </location>
</feature>
<dbReference type="InterPro" id="IPR036640">
    <property type="entry name" value="ABC1_TM_sf"/>
</dbReference>
<comment type="similarity">
    <text evidence="2">Belongs to the ABC transporter superfamily.</text>
</comment>
<comment type="caution">
    <text evidence="14">The sequence shown here is derived from an EMBL/GenBank/DDBJ whole genome shotgun (WGS) entry which is preliminary data.</text>
</comment>
<keyword evidence="6 11" id="KW-0812">Transmembrane</keyword>
<evidence type="ECO:0000256" key="10">
    <source>
        <dbReference type="ARBA" id="ARBA00023136"/>
    </source>
</evidence>
<evidence type="ECO:0000256" key="5">
    <source>
        <dbReference type="ARBA" id="ARBA00022597"/>
    </source>
</evidence>
<dbReference type="SUPFAM" id="SSF52540">
    <property type="entry name" value="P-loop containing nucleoside triphosphate hydrolases"/>
    <property type="match status" value="1"/>
</dbReference>
<dbReference type="Proteomes" id="UP000004382">
    <property type="component" value="Unassembled WGS sequence"/>
</dbReference>
<dbReference type="PANTHER" id="PTHR43394:SF1">
    <property type="entry name" value="ATP-BINDING CASSETTE SUB-FAMILY B MEMBER 10, MITOCHONDRIAL"/>
    <property type="match status" value="1"/>
</dbReference>
<feature type="transmembrane region" description="Helical" evidence="11">
    <location>
        <begin position="162"/>
        <end position="183"/>
    </location>
</feature>
<keyword evidence="9 11" id="KW-1133">Transmembrane helix</keyword>
<sequence length="590" mass="64277">MSMIRLYARVLGLLGAEKRLAAGLIAANVALAVAAFAEPLIMGRIIDGLTHLSKDAPATALAPWIIAWVVFGLFTIGAGVAIALHSDRLAHRNRLSTMANFFEHVLELPIAFHSSNHSGRVLKAMLEGTNAMAWVWLNFFREHFSALLSVGVLLPLTLFVNWRLGAILVVLVLAFTALASYVLRRTETLQGEVEEFQSGLAAHACDALGNVAVIQSFTRARAEKEAMRTIIQDLLRVQIPVLSWWALANVATRASGTLTMTAIFITGIALHQKGAATVGEIVAFMSLATMLVTKLDHVVTFVNGVFMQAPKMREFFEVFDTVPTVRDRPHAKQVARFEGEVTFDEVAFSYDGRRSALDGVSFAARPGETVALVGTTGSGKSTTLGLLHRTFDPDAGAIRIDGIDIRDIGLSSLRHNIGVVFQEPMLFNRSIRENLQVGRPDATDAEMLDALDRAQASEFMARQPDGLDTIIGERGRSLSGGERQRLSIARALLKNPPMLILDEATSALDAATERKLQQALETVMEGRTTFVIAHRLATIRNADRILVFENGKIVEAGNFDELVALNQRFATLARAQFMAAEAEDDMPLAA</sequence>
<name>H1KNG2_METEX</name>
<evidence type="ECO:0000256" key="7">
    <source>
        <dbReference type="ARBA" id="ARBA00022741"/>
    </source>
</evidence>
<gene>
    <name evidence="14" type="ORF">MetexDRAFT_4175</name>
</gene>
<dbReference type="PROSITE" id="PS50929">
    <property type="entry name" value="ABC_TM1F"/>
    <property type="match status" value="1"/>
</dbReference>
<dbReference type="PROSITE" id="PS50893">
    <property type="entry name" value="ABC_TRANSPORTER_2"/>
    <property type="match status" value="1"/>
</dbReference>
<organism evidence="14 15">
    <name type="scientific">Methylorubrum extorquens DSM 13060</name>
    <dbReference type="NCBI Taxonomy" id="882800"/>
    <lineage>
        <taxon>Bacteria</taxon>
        <taxon>Pseudomonadati</taxon>
        <taxon>Pseudomonadota</taxon>
        <taxon>Alphaproteobacteria</taxon>
        <taxon>Hyphomicrobiales</taxon>
        <taxon>Methylobacteriaceae</taxon>
        <taxon>Methylorubrum</taxon>
    </lineage>
</organism>
<keyword evidence="4" id="KW-1003">Cell membrane</keyword>
<keyword evidence="14" id="KW-0378">Hydrolase</keyword>
<dbReference type="EC" id="3.6.3.42" evidence="14"/>
<evidence type="ECO:0000313" key="15">
    <source>
        <dbReference type="Proteomes" id="UP000004382"/>
    </source>
</evidence>
<evidence type="ECO:0000256" key="9">
    <source>
        <dbReference type="ARBA" id="ARBA00022989"/>
    </source>
</evidence>
<evidence type="ECO:0000259" key="12">
    <source>
        <dbReference type="PROSITE" id="PS50893"/>
    </source>
</evidence>
<evidence type="ECO:0000256" key="3">
    <source>
        <dbReference type="ARBA" id="ARBA00022448"/>
    </source>
</evidence>
<keyword evidence="3" id="KW-0813">Transport</keyword>
<protein>
    <submittedName>
        <fullName evidence="14">Beta-glucan-transporting ATPase</fullName>
        <ecNumber evidence="14">3.6.3.42</ecNumber>
    </submittedName>
</protein>
<feature type="transmembrane region" description="Helical" evidence="11">
    <location>
        <begin position="61"/>
        <end position="84"/>
    </location>
</feature>
<dbReference type="SUPFAM" id="SSF90123">
    <property type="entry name" value="ABC transporter transmembrane region"/>
    <property type="match status" value="1"/>
</dbReference>
<comment type="subcellular location">
    <subcellularLocation>
        <location evidence="1">Cell membrane</location>
        <topology evidence="1">Multi-pass membrane protein</topology>
    </subcellularLocation>
</comment>
<dbReference type="InterPro" id="IPR039421">
    <property type="entry name" value="Type_1_exporter"/>
</dbReference>
<dbReference type="PANTHER" id="PTHR43394">
    <property type="entry name" value="ATP-DEPENDENT PERMEASE MDL1, MITOCHONDRIAL"/>
    <property type="match status" value="1"/>
</dbReference>
<dbReference type="PROSITE" id="PS00211">
    <property type="entry name" value="ABC_TRANSPORTER_1"/>
    <property type="match status" value="1"/>
</dbReference>
<dbReference type="AlphaFoldDB" id="H1KNG2"/>
<dbReference type="GO" id="GO:0005524">
    <property type="term" value="F:ATP binding"/>
    <property type="evidence" value="ECO:0007669"/>
    <property type="project" value="UniProtKB-KW"/>
</dbReference>
<evidence type="ECO:0000256" key="8">
    <source>
        <dbReference type="ARBA" id="ARBA00022840"/>
    </source>
</evidence>
<keyword evidence="10 11" id="KW-0472">Membrane</keyword>
<evidence type="ECO:0000313" key="14">
    <source>
        <dbReference type="EMBL" id="EHP90942.1"/>
    </source>
</evidence>
<feature type="transmembrane region" description="Helical" evidence="11">
    <location>
        <begin position="20"/>
        <end position="41"/>
    </location>
</feature>
<evidence type="ECO:0000259" key="13">
    <source>
        <dbReference type="PROSITE" id="PS50929"/>
    </source>
</evidence>
<dbReference type="InterPro" id="IPR011527">
    <property type="entry name" value="ABC1_TM_dom"/>
</dbReference>
<dbReference type="CDD" id="cd18562">
    <property type="entry name" value="ABC_6TM_NdvA_beta-glucan_exporter_like"/>
    <property type="match status" value="1"/>
</dbReference>
<dbReference type="Gene3D" id="3.40.50.300">
    <property type="entry name" value="P-loop containing nucleotide triphosphate hydrolases"/>
    <property type="match status" value="1"/>
</dbReference>
<keyword evidence="7" id="KW-0547">Nucleotide-binding</keyword>
<reference evidence="14 15" key="1">
    <citation type="submission" date="2011-09" db="EMBL/GenBank/DDBJ databases">
        <title>The draft genome of Methylobacterium extorquens DSM 13060.</title>
        <authorList>
            <consortium name="US DOE Joint Genome Institute (JGI-PGF)"/>
            <person name="Lucas S."/>
            <person name="Han J."/>
            <person name="Lapidus A."/>
            <person name="Cheng J.-F."/>
            <person name="Goodwin L."/>
            <person name="Pitluck S."/>
            <person name="Peters L."/>
            <person name="Land M.L."/>
            <person name="Hauser L."/>
            <person name="Koskimaki J."/>
            <person name="Halonen O."/>
            <person name="Pirttila A."/>
            <person name="Frank C."/>
            <person name="Woyke T.J."/>
        </authorList>
    </citation>
    <scope>NUCLEOTIDE SEQUENCE [LARGE SCALE GENOMIC DNA]</scope>
    <source>
        <strain evidence="14 15">DSM 13060</strain>
    </source>
</reference>
<dbReference type="GO" id="GO:0005886">
    <property type="term" value="C:plasma membrane"/>
    <property type="evidence" value="ECO:0007669"/>
    <property type="project" value="UniProtKB-SubCell"/>
</dbReference>
<evidence type="ECO:0000256" key="6">
    <source>
        <dbReference type="ARBA" id="ARBA00022692"/>
    </source>
</evidence>
<dbReference type="InterPro" id="IPR003439">
    <property type="entry name" value="ABC_transporter-like_ATP-bd"/>
</dbReference>
<dbReference type="NCBIfam" id="NF010178">
    <property type="entry name" value="PRK13657.1"/>
    <property type="match status" value="1"/>
</dbReference>
<dbReference type="Gene3D" id="1.20.1560.10">
    <property type="entry name" value="ABC transporter type 1, transmembrane domain"/>
    <property type="match status" value="1"/>
</dbReference>
<evidence type="ECO:0000256" key="11">
    <source>
        <dbReference type="SAM" id="Phobius"/>
    </source>
</evidence>
<dbReference type="GO" id="GO:0015421">
    <property type="term" value="F:ABC-type oligopeptide transporter activity"/>
    <property type="evidence" value="ECO:0007669"/>
    <property type="project" value="TreeGrafter"/>
</dbReference>
<feature type="domain" description="ABC transmembrane type-1" evidence="13">
    <location>
        <begin position="22"/>
        <end position="303"/>
    </location>
</feature>
<dbReference type="GO" id="GO:0016887">
    <property type="term" value="F:ATP hydrolysis activity"/>
    <property type="evidence" value="ECO:0007669"/>
    <property type="project" value="InterPro"/>
</dbReference>
<dbReference type="InterPro" id="IPR027417">
    <property type="entry name" value="P-loop_NTPase"/>
</dbReference>